<feature type="non-terminal residue" evidence="1">
    <location>
        <position position="1"/>
    </location>
</feature>
<dbReference type="AlphaFoldDB" id="A0A7J6RHZ8"/>
<keyword evidence="2" id="KW-1185">Reference proteome</keyword>
<protein>
    <submittedName>
        <fullName evidence="1">UDP-N-acetylglucosamine--dolichyl-phosphate N-acetylglucosaminephosphotransferase</fullName>
    </submittedName>
</protein>
<reference evidence="1 2" key="1">
    <citation type="submission" date="2020-04" db="EMBL/GenBank/DDBJ databases">
        <title>Perkinsus olseni comparative genomics.</title>
        <authorList>
            <person name="Bogema D.R."/>
        </authorList>
    </citation>
    <scope>NUCLEOTIDE SEQUENCE [LARGE SCALE GENOMIC DNA]</scope>
    <source>
        <strain evidence="1 2">ATCC PRA-207</strain>
    </source>
</reference>
<evidence type="ECO:0000313" key="1">
    <source>
        <dbReference type="EMBL" id="KAF4719340.1"/>
    </source>
</evidence>
<gene>
    <name evidence="1" type="primary">DPAGT1_3</name>
    <name evidence="1" type="ORF">FOZ63_023545</name>
</gene>
<dbReference type="EMBL" id="JABANO010025981">
    <property type="protein sequence ID" value="KAF4719340.1"/>
    <property type="molecule type" value="Genomic_DNA"/>
</dbReference>
<dbReference type="GO" id="GO:0016740">
    <property type="term" value="F:transferase activity"/>
    <property type="evidence" value="ECO:0007669"/>
    <property type="project" value="UniProtKB-KW"/>
</dbReference>
<proteinExistence type="predicted"/>
<comment type="caution">
    <text evidence="1">The sequence shown here is derived from an EMBL/GenBank/DDBJ whole genome shotgun (WGS) entry which is preliminary data.</text>
</comment>
<name>A0A7J6RHZ8_PEROL</name>
<keyword evidence="1" id="KW-0808">Transferase</keyword>
<accession>A0A7J6RHZ8</accession>
<organism evidence="1 2">
    <name type="scientific">Perkinsus olseni</name>
    <name type="common">Perkinsus atlanticus</name>
    <dbReference type="NCBI Taxonomy" id="32597"/>
    <lineage>
        <taxon>Eukaryota</taxon>
        <taxon>Sar</taxon>
        <taxon>Alveolata</taxon>
        <taxon>Perkinsozoa</taxon>
        <taxon>Perkinsea</taxon>
        <taxon>Perkinsida</taxon>
        <taxon>Perkinsidae</taxon>
        <taxon>Perkinsus</taxon>
    </lineage>
</organism>
<evidence type="ECO:0000313" key="2">
    <source>
        <dbReference type="Proteomes" id="UP000553632"/>
    </source>
</evidence>
<sequence length="122" mass="13748">ALRWDYLVRVRPYMIGINGLEVGQSMVLALSLILNDLLQLYRHAQQAGTWPPYESHLMSLYLLLPFVGGTPATQPIPPSPALLSILPADGRQYVPGCSLRRRHLLLPCWHDTGCQRHPWAVL</sequence>
<dbReference type="Proteomes" id="UP000553632">
    <property type="component" value="Unassembled WGS sequence"/>
</dbReference>